<dbReference type="InterPro" id="IPR007460">
    <property type="entry name" value="BrnT_toxin"/>
</dbReference>
<dbReference type="OrthoDB" id="9802417at2"/>
<dbReference type="Gene3D" id="3.10.450.530">
    <property type="entry name" value="Ribonuclease toxin, BrnT, of type II toxin-antitoxin system"/>
    <property type="match status" value="1"/>
</dbReference>
<comment type="caution">
    <text evidence="1">The sequence shown here is derived from an EMBL/GenBank/DDBJ whole genome shotgun (WGS) entry which is preliminary data.</text>
</comment>
<evidence type="ECO:0008006" key="3">
    <source>
        <dbReference type="Google" id="ProtNLM"/>
    </source>
</evidence>
<evidence type="ECO:0000313" key="2">
    <source>
        <dbReference type="Proteomes" id="UP000072660"/>
    </source>
</evidence>
<keyword evidence="2" id="KW-1185">Reference proteome</keyword>
<dbReference type="EMBL" id="LSZO01000054">
    <property type="protein sequence ID" value="KXU39017.1"/>
    <property type="molecule type" value="Genomic_DNA"/>
</dbReference>
<protein>
    <recommendedName>
        <fullName evidence="3">BrnT family toxin</fullName>
    </recommendedName>
</protein>
<organism evidence="1 2">
    <name type="scientific">Ventosimonas gracilis</name>
    <dbReference type="NCBI Taxonomy" id="1680762"/>
    <lineage>
        <taxon>Bacteria</taxon>
        <taxon>Pseudomonadati</taxon>
        <taxon>Pseudomonadota</taxon>
        <taxon>Gammaproteobacteria</taxon>
        <taxon>Pseudomonadales</taxon>
        <taxon>Ventosimonadaceae</taxon>
        <taxon>Ventosimonas</taxon>
    </lineage>
</organism>
<dbReference type="Pfam" id="PF04365">
    <property type="entry name" value="BrnT_toxin"/>
    <property type="match status" value="1"/>
</dbReference>
<evidence type="ECO:0000313" key="1">
    <source>
        <dbReference type="EMBL" id="KXU39017.1"/>
    </source>
</evidence>
<reference evidence="1 2" key="1">
    <citation type="submission" date="2016-02" db="EMBL/GenBank/DDBJ databases">
        <authorList>
            <person name="Wen L."/>
            <person name="He K."/>
            <person name="Yang H."/>
        </authorList>
    </citation>
    <scope>NUCLEOTIDE SEQUENCE [LARGE SCALE GENOMIC DNA]</scope>
    <source>
        <strain evidence="1 2">CV58</strain>
    </source>
</reference>
<sequence length="88" mass="10212">MKIEFDPAKDAINRNKHGISLGEAARIDWDNVVAWPDRRFDYGEDRISGLGYLGDRLYAVIFVDRGDIRRVISLRKANKREEKTYARA</sequence>
<accession>A0A139SWN0</accession>
<name>A0A139SWN0_9GAMM</name>
<dbReference type="RefSeq" id="WP_068387742.1">
    <property type="nucleotide sequence ID" value="NZ_LSZO01000054.1"/>
</dbReference>
<dbReference type="Proteomes" id="UP000072660">
    <property type="component" value="Unassembled WGS sequence"/>
</dbReference>
<dbReference type="AlphaFoldDB" id="A0A139SWN0"/>
<dbReference type="InterPro" id="IPR038573">
    <property type="entry name" value="BrnT_sf"/>
</dbReference>
<proteinExistence type="predicted"/>
<gene>
    <name evidence="1" type="ORF">AXE65_10785</name>
</gene>